<proteinExistence type="predicted"/>
<sequence length="70" mass="8243">MKHHTLPNRARLIIRSDHQITQIEMVARFRLLFWVPKKPATTTIAKKRAAGSWNRNWVLRFLKNDAMASC</sequence>
<organism evidence="1 2">
    <name type="scientific">Candidatus Methanoperedens nitratireducens</name>
    <dbReference type="NCBI Taxonomy" id="1392998"/>
    <lineage>
        <taxon>Archaea</taxon>
        <taxon>Methanobacteriati</taxon>
        <taxon>Methanobacteriota</taxon>
        <taxon>Stenosarchaea group</taxon>
        <taxon>Methanomicrobia</taxon>
        <taxon>Methanosarcinales</taxon>
        <taxon>ANME-2 cluster</taxon>
        <taxon>Candidatus Methanoperedentaceae</taxon>
        <taxon>Candidatus Methanoperedens</taxon>
    </lineage>
</organism>
<evidence type="ECO:0000313" key="2">
    <source>
        <dbReference type="Proteomes" id="UP000218615"/>
    </source>
</evidence>
<evidence type="ECO:0000313" key="1">
    <source>
        <dbReference type="EMBL" id="SNQ59644.1"/>
    </source>
</evidence>
<name>A0A284VK36_9EURY</name>
<accession>A0A284VK36</accession>
<protein>
    <submittedName>
        <fullName evidence="1">Uncharacterized protein</fullName>
    </submittedName>
</protein>
<keyword evidence="2" id="KW-1185">Reference proteome</keyword>
<reference evidence="2" key="1">
    <citation type="submission" date="2017-06" db="EMBL/GenBank/DDBJ databases">
        <authorList>
            <person name="Cremers G."/>
        </authorList>
    </citation>
    <scope>NUCLEOTIDE SEQUENCE [LARGE SCALE GENOMIC DNA]</scope>
</reference>
<dbReference type="Proteomes" id="UP000218615">
    <property type="component" value="Unassembled WGS sequence"/>
</dbReference>
<dbReference type="EMBL" id="FZMP01000030">
    <property type="protein sequence ID" value="SNQ59644.1"/>
    <property type="molecule type" value="Genomic_DNA"/>
</dbReference>
<gene>
    <name evidence="1" type="ORF">MNV_1250024</name>
</gene>
<dbReference type="AlphaFoldDB" id="A0A284VK36"/>